<dbReference type="SUPFAM" id="SSF54523">
    <property type="entry name" value="Pili subunits"/>
    <property type="match status" value="1"/>
</dbReference>
<keyword evidence="1" id="KW-0472">Membrane</keyword>
<dbReference type="AlphaFoldDB" id="A0A6N6REL7"/>
<dbReference type="Proteomes" id="UP000468650">
    <property type="component" value="Unassembled WGS sequence"/>
</dbReference>
<evidence type="ECO:0008006" key="4">
    <source>
        <dbReference type="Google" id="ProtNLM"/>
    </source>
</evidence>
<gene>
    <name evidence="2" type="ORF">F8C67_12725</name>
</gene>
<dbReference type="OrthoDB" id="1447786at2"/>
<feature type="transmembrane region" description="Helical" evidence="1">
    <location>
        <begin position="35"/>
        <end position="60"/>
    </location>
</feature>
<name>A0A6N6REL7_9FLAO</name>
<organism evidence="2 3">
    <name type="scientific">Phaeocystidibacter luteus</name>
    <dbReference type="NCBI Taxonomy" id="911197"/>
    <lineage>
        <taxon>Bacteria</taxon>
        <taxon>Pseudomonadati</taxon>
        <taxon>Bacteroidota</taxon>
        <taxon>Flavobacteriia</taxon>
        <taxon>Flavobacteriales</taxon>
        <taxon>Phaeocystidibacteraceae</taxon>
        <taxon>Phaeocystidibacter</taxon>
    </lineage>
</organism>
<dbReference type="RefSeq" id="WP_151668242.1">
    <property type="nucleotide sequence ID" value="NZ_WBVO01000012.1"/>
</dbReference>
<sequence>MVTRKEVLLALMGLLPSIGLITGGVLLPRGVKRKSILLILLAILNLFLGAISLFGLVNTFQNSDEVEKRSFQMFSQQRMDGLVQNIEYYKLINDHYPDSLSQLYFSEPRVNEIDPIMVNIGVEPPEYNYILNDDNTYYLFSSGYDGVPFTSDDVLPSIEVTTKIGYRKSEVHQDTLN</sequence>
<comment type="caution">
    <text evidence="2">The sequence shown here is derived from an EMBL/GenBank/DDBJ whole genome shotgun (WGS) entry which is preliminary data.</text>
</comment>
<keyword evidence="1" id="KW-1133">Transmembrane helix</keyword>
<protein>
    <recommendedName>
        <fullName evidence="4">Type II secretion system protein GspG C-terminal domain-containing protein</fullName>
    </recommendedName>
</protein>
<evidence type="ECO:0000256" key="1">
    <source>
        <dbReference type="SAM" id="Phobius"/>
    </source>
</evidence>
<reference evidence="2 3" key="1">
    <citation type="submission" date="2019-09" db="EMBL/GenBank/DDBJ databases">
        <title>Genomes of family Cryomorphaceae.</title>
        <authorList>
            <person name="Bowman J.P."/>
        </authorList>
    </citation>
    <scope>NUCLEOTIDE SEQUENCE [LARGE SCALE GENOMIC DNA]</scope>
    <source>
        <strain evidence="2 3">LMG 25704</strain>
    </source>
</reference>
<dbReference type="InterPro" id="IPR045584">
    <property type="entry name" value="Pilin-like"/>
</dbReference>
<evidence type="ECO:0000313" key="2">
    <source>
        <dbReference type="EMBL" id="KAB2807052.1"/>
    </source>
</evidence>
<keyword evidence="1" id="KW-0812">Transmembrane</keyword>
<keyword evidence="3" id="KW-1185">Reference proteome</keyword>
<dbReference type="EMBL" id="WBVO01000012">
    <property type="protein sequence ID" value="KAB2807052.1"/>
    <property type="molecule type" value="Genomic_DNA"/>
</dbReference>
<proteinExistence type="predicted"/>
<evidence type="ECO:0000313" key="3">
    <source>
        <dbReference type="Proteomes" id="UP000468650"/>
    </source>
</evidence>
<accession>A0A6N6REL7</accession>